<protein>
    <submittedName>
        <fullName evidence="1">TatD family deoxyribonuclease</fullName>
    </submittedName>
</protein>
<proteinExistence type="predicted"/>
<dbReference type="InterPro" id="IPR001130">
    <property type="entry name" value="TatD-like"/>
</dbReference>
<dbReference type="AlphaFoldDB" id="A0A5C0VI23"/>
<organism evidence="1 2">
    <name type="scientific">Pedobacter aquae</name>
    <dbReference type="NCBI Taxonomy" id="2605747"/>
    <lineage>
        <taxon>Bacteria</taxon>
        <taxon>Pseudomonadati</taxon>
        <taxon>Bacteroidota</taxon>
        <taxon>Sphingobacteriia</taxon>
        <taxon>Sphingobacteriales</taxon>
        <taxon>Sphingobacteriaceae</taxon>
        <taxon>Pedobacter</taxon>
    </lineage>
</organism>
<name>A0A5C0VI23_9SPHI</name>
<evidence type="ECO:0000313" key="2">
    <source>
        <dbReference type="Proteomes" id="UP000323653"/>
    </source>
</evidence>
<dbReference type="KEGG" id="pej:FYC62_08705"/>
<evidence type="ECO:0000313" key="1">
    <source>
        <dbReference type="EMBL" id="QEK51729.1"/>
    </source>
</evidence>
<keyword evidence="2" id="KW-1185">Reference proteome</keyword>
<dbReference type="GO" id="GO:0005829">
    <property type="term" value="C:cytosol"/>
    <property type="evidence" value="ECO:0007669"/>
    <property type="project" value="TreeGrafter"/>
</dbReference>
<dbReference type="PANTHER" id="PTHR46124">
    <property type="entry name" value="D-AMINOACYL-TRNA DEACYLASE"/>
    <property type="match status" value="1"/>
</dbReference>
<dbReference type="PANTHER" id="PTHR46124:SF3">
    <property type="entry name" value="HYDROLASE"/>
    <property type="match status" value="1"/>
</dbReference>
<sequence length="226" mass="26268">MIYPTKEHFINIHTHKKASSCHEWILRNAFFVLKPQNLHHLDYAVSVGLHPWFASEAQDISQNLASYLEIENVLAIGEIGLDRVNGPSLELQKQVFQKQLATAEAYQKPVIIHAVKAYADVLPYLKQFKMPFVLHGFKANLHQLNQFLKYPQVYFSFGKDLFYEDSKAAKTFQEVPADRFFLETDTAHLQIEALYQQAAKIRKIDIVQLKKQVFYNFEAVFKRLIP</sequence>
<dbReference type="SUPFAM" id="SSF51556">
    <property type="entry name" value="Metallo-dependent hydrolases"/>
    <property type="match status" value="1"/>
</dbReference>
<dbReference type="Gene3D" id="3.20.20.140">
    <property type="entry name" value="Metal-dependent hydrolases"/>
    <property type="match status" value="1"/>
</dbReference>
<dbReference type="Proteomes" id="UP000323653">
    <property type="component" value="Chromosome"/>
</dbReference>
<reference evidence="1 2" key="1">
    <citation type="submission" date="2019-08" db="EMBL/GenBank/DDBJ databases">
        <title>Pedobacter sp. nov., isolated from Han river, South Korea.</title>
        <authorList>
            <person name="Lee D.-H."/>
            <person name="Kim Y.-S."/>
            <person name="Hwang E.-M."/>
            <person name="Le Tran T.C."/>
            <person name="Cha C.-J."/>
        </authorList>
    </citation>
    <scope>NUCLEOTIDE SEQUENCE [LARGE SCALE GENOMIC DNA]</scope>
    <source>
        <strain evidence="1 2">CJ43</strain>
    </source>
</reference>
<gene>
    <name evidence="1" type="ORF">FYC62_08705</name>
</gene>
<dbReference type="InterPro" id="IPR032466">
    <property type="entry name" value="Metal_Hydrolase"/>
</dbReference>
<dbReference type="EMBL" id="CP043329">
    <property type="protein sequence ID" value="QEK51729.1"/>
    <property type="molecule type" value="Genomic_DNA"/>
</dbReference>
<dbReference type="Pfam" id="PF01026">
    <property type="entry name" value="TatD_DNase"/>
    <property type="match status" value="1"/>
</dbReference>
<dbReference type="GO" id="GO:0016788">
    <property type="term" value="F:hydrolase activity, acting on ester bonds"/>
    <property type="evidence" value="ECO:0007669"/>
    <property type="project" value="InterPro"/>
</dbReference>
<accession>A0A5C0VI23</accession>
<dbReference type="RefSeq" id="WP_149074676.1">
    <property type="nucleotide sequence ID" value="NZ_CP043329.1"/>
</dbReference>